<dbReference type="PANTHER" id="PTHR45772">
    <property type="entry name" value="CONSERVED COMPONENT OF ABC TRANSPORTER FOR NATURAL AMINO ACIDS-RELATED"/>
    <property type="match status" value="1"/>
</dbReference>
<feature type="region of interest" description="Disordered" evidence="4">
    <location>
        <begin position="281"/>
        <end position="354"/>
    </location>
</feature>
<dbReference type="Pfam" id="PF12399">
    <property type="entry name" value="BCA_ABC_TP_C"/>
    <property type="match status" value="1"/>
</dbReference>
<keyword evidence="7" id="KW-1185">Reference proteome</keyword>
<sequence length="354" mass="37371">MTAVPGQPPADPVETEPTTAVPVGPESARAVPVEADPILRFEDVRLHFAGVRAIDGVTFTVGRHELFAIIGPNGSGKTSIFNVLSGVYRPQTGRVVFDGVDLVGRRPHTIAGLGMARTFQNVELFGNLTVLDNLLLGRHNHIGYGPLAAIGWLGRARRAEIANRAAVEEIVDFLELERWRRMPVGLLPYGVQKRVELGRALAMEPKLLLLDEPVAGMNLEETEDMARFVLDIRDELDIPIVLVEHDMGLVMDLADRVLVVDFGQVVATGSPAEIPHHPDVVRAYLGGAPPGPAEQGGHPGAGEQSGHSGPAERGGLPGVAGDSDLSAPAGAQAVPAPRGPSARGGDDARPGEAT</sequence>
<reference evidence="6 7" key="1">
    <citation type="submission" date="2021-01" db="EMBL/GenBank/DDBJ databases">
        <title>Whole genome shotgun sequence of Plantactinospora endophytica NBRC 110450.</title>
        <authorList>
            <person name="Komaki H."/>
            <person name="Tamura T."/>
        </authorList>
    </citation>
    <scope>NUCLEOTIDE SEQUENCE [LARGE SCALE GENOMIC DNA]</scope>
    <source>
        <strain evidence="6 7">NBRC 110450</strain>
    </source>
</reference>
<dbReference type="SMART" id="SM00382">
    <property type="entry name" value="AAA"/>
    <property type="match status" value="1"/>
</dbReference>
<evidence type="ECO:0000313" key="6">
    <source>
        <dbReference type="EMBL" id="GIG87242.1"/>
    </source>
</evidence>
<feature type="compositionally biased region" description="Low complexity" evidence="4">
    <location>
        <begin position="293"/>
        <end position="304"/>
    </location>
</feature>
<dbReference type="CDD" id="cd03219">
    <property type="entry name" value="ABC_Mj1267_LivG_branched"/>
    <property type="match status" value="1"/>
</dbReference>
<feature type="region of interest" description="Disordered" evidence="4">
    <location>
        <begin position="1"/>
        <end position="27"/>
    </location>
</feature>
<dbReference type="Pfam" id="PF00005">
    <property type="entry name" value="ABC_tran"/>
    <property type="match status" value="1"/>
</dbReference>
<evidence type="ECO:0000256" key="1">
    <source>
        <dbReference type="ARBA" id="ARBA00022448"/>
    </source>
</evidence>
<feature type="compositionally biased region" description="Basic and acidic residues" evidence="4">
    <location>
        <begin position="344"/>
        <end position="354"/>
    </location>
</feature>
<organism evidence="6 7">
    <name type="scientific">Plantactinospora endophytica</name>
    <dbReference type="NCBI Taxonomy" id="673535"/>
    <lineage>
        <taxon>Bacteria</taxon>
        <taxon>Bacillati</taxon>
        <taxon>Actinomycetota</taxon>
        <taxon>Actinomycetes</taxon>
        <taxon>Micromonosporales</taxon>
        <taxon>Micromonosporaceae</taxon>
        <taxon>Plantactinospora</taxon>
    </lineage>
</organism>
<dbReference type="InterPro" id="IPR032823">
    <property type="entry name" value="BCA_ABC_TP_C"/>
</dbReference>
<protein>
    <recommendedName>
        <fullName evidence="5">ABC transporter domain-containing protein</fullName>
    </recommendedName>
</protein>
<dbReference type="InterPro" id="IPR027417">
    <property type="entry name" value="P-loop_NTPase"/>
</dbReference>
<dbReference type="Proteomes" id="UP000646749">
    <property type="component" value="Unassembled WGS sequence"/>
</dbReference>
<dbReference type="SUPFAM" id="SSF52540">
    <property type="entry name" value="P-loop containing nucleoside triphosphate hydrolases"/>
    <property type="match status" value="1"/>
</dbReference>
<dbReference type="PANTHER" id="PTHR45772:SF1">
    <property type="entry name" value="ABC TRANSPORTER ATP-BINDING PROTEIN"/>
    <property type="match status" value="1"/>
</dbReference>
<evidence type="ECO:0000256" key="4">
    <source>
        <dbReference type="SAM" id="MobiDB-lite"/>
    </source>
</evidence>
<dbReference type="Gene3D" id="3.40.50.300">
    <property type="entry name" value="P-loop containing nucleotide triphosphate hydrolases"/>
    <property type="match status" value="1"/>
</dbReference>
<accession>A0ABQ4DYP8</accession>
<keyword evidence="3" id="KW-0067">ATP-binding</keyword>
<evidence type="ECO:0000313" key="7">
    <source>
        <dbReference type="Proteomes" id="UP000646749"/>
    </source>
</evidence>
<dbReference type="InterPro" id="IPR003593">
    <property type="entry name" value="AAA+_ATPase"/>
</dbReference>
<name>A0ABQ4DYP8_9ACTN</name>
<proteinExistence type="predicted"/>
<dbReference type="InterPro" id="IPR051120">
    <property type="entry name" value="ABC_AA/LPS_Transport"/>
</dbReference>
<dbReference type="InterPro" id="IPR003439">
    <property type="entry name" value="ABC_transporter-like_ATP-bd"/>
</dbReference>
<evidence type="ECO:0000256" key="2">
    <source>
        <dbReference type="ARBA" id="ARBA00022741"/>
    </source>
</evidence>
<evidence type="ECO:0000259" key="5">
    <source>
        <dbReference type="PROSITE" id="PS50893"/>
    </source>
</evidence>
<feature type="compositionally biased region" description="Pro residues" evidence="4">
    <location>
        <begin position="1"/>
        <end position="11"/>
    </location>
</feature>
<dbReference type="PROSITE" id="PS50893">
    <property type="entry name" value="ABC_TRANSPORTER_2"/>
    <property type="match status" value="1"/>
</dbReference>
<dbReference type="EMBL" id="BONW01000009">
    <property type="protein sequence ID" value="GIG87242.1"/>
    <property type="molecule type" value="Genomic_DNA"/>
</dbReference>
<keyword evidence="1" id="KW-0813">Transport</keyword>
<feature type="domain" description="ABC transporter" evidence="5">
    <location>
        <begin position="39"/>
        <end position="287"/>
    </location>
</feature>
<keyword evidence="2" id="KW-0547">Nucleotide-binding</keyword>
<comment type="caution">
    <text evidence="6">The sequence shown here is derived from an EMBL/GenBank/DDBJ whole genome shotgun (WGS) entry which is preliminary data.</text>
</comment>
<evidence type="ECO:0000256" key="3">
    <source>
        <dbReference type="ARBA" id="ARBA00022840"/>
    </source>
</evidence>
<gene>
    <name evidence="6" type="ORF">Pen02_21780</name>
</gene>